<dbReference type="Proteomes" id="UP000474758">
    <property type="component" value="Unassembled WGS sequence"/>
</dbReference>
<dbReference type="EMBL" id="JAALFE010000012">
    <property type="protein sequence ID" value="NGQ91801.1"/>
    <property type="molecule type" value="Genomic_DNA"/>
</dbReference>
<gene>
    <name evidence="2" type="ORF">G5V65_12925</name>
</gene>
<keyword evidence="3" id="KW-1185">Reference proteome</keyword>
<protein>
    <submittedName>
        <fullName evidence="2">STAS domain-containing protein</fullName>
    </submittedName>
</protein>
<name>A0A6M1UAA4_9RHOB</name>
<evidence type="ECO:0000313" key="3">
    <source>
        <dbReference type="Proteomes" id="UP000474758"/>
    </source>
</evidence>
<sequence>MAMVQHDLQGDLRAGDAEGLRAALLMALQAGDLRIGTADVVSADTAILQVLLSALQSARQLDRVLEIDLPPDGALARLLPRLALEGAFAA</sequence>
<proteinExistence type="predicted"/>
<accession>A0A6M1UAA4</accession>
<dbReference type="RefSeq" id="WP_165050755.1">
    <property type="nucleotide sequence ID" value="NZ_JAALFE010000012.1"/>
</dbReference>
<comment type="caution">
    <text evidence="2">The sequence shown here is derived from an EMBL/GenBank/DDBJ whole genome shotgun (WGS) entry which is preliminary data.</text>
</comment>
<dbReference type="InterPro" id="IPR058548">
    <property type="entry name" value="MlaB-like_STAS"/>
</dbReference>
<organism evidence="2 3">
    <name type="scientific">Paragemmobacter kunshanensis</name>
    <dbReference type="NCBI Taxonomy" id="2583234"/>
    <lineage>
        <taxon>Bacteria</taxon>
        <taxon>Pseudomonadati</taxon>
        <taxon>Pseudomonadota</taxon>
        <taxon>Alphaproteobacteria</taxon>
        <taxon>Rhodobacterales</taxon>
        <taxon>Paracoccaceae</taxon>
        <taxon>Paragemmobacter</taxon>
    </lineage>
</organism>
<evidence type="ECO:0000313" key="2">
    <source>
        <dbReference type="EMBL" id="NGQ91801.1"/>
    </source>
</evidence>
<reference evidence="2 3" key="1">
    <citation type="submission" date="2020-02" db="EMBL/GenBank/DDBJ databases">
        <title>Rhodobacter translucens sp. nov., a novel bacterium isolated from activated sludge.</title>
        <authorList>
            <person name="Liu J."/>
        </authorList>
    </citation>
    <scope>NUCLEOTIDE SEQUENCE [LARGE SCALE GENOMIC DNA]</scope>
    <source>
        <strain evidence="2 3">HX-7-19</strain>
    </source>
</reference>
<feature type="domain" description="MlaB-like STAS" evidence="1">
    <location>
        <begin position="8"/>
        <end position="81"/>
    </location>
</feature>
<evidence type="ECO:0000259" key="1">
    <source>
        <dbReference type="Pfam" id="PF13466"/>
    </source>
</evidence>
<dbReference type="Pfam" id="PF13466">
    <property type="entry name" value="STAS_2"/>
    <property type="match status" value="1"/>
</dbReference>
<dbReference type="AlphaFoldDB" id="A0A6M1UAA4"/>